<dbReference type="PANTHER" id="PTHR42738">
    <property type="entry name" value="HYDROXYMETHYLGLUTARYL-COA LYASE"/>
    <property type="match status" value="1"/>
</dbReference>
<dbReference type="InterPro" id="IPR043594">
    <property type="entry name" value="HMGL"/>
</dbReference>
<dbReference type="InterPro" id="IPR000891">
    <property type="entry name" value="PYR_CT"/>
</dbReference>
<keyword evidence="6" id="KW-1185">Reference proteome</keyword>
<proteinExistence type="inferred from homology"/>
<evidence type="ECO:0000256" key="3">
    <source>
        <dbReference type="ARBA" id="ARBA00023239"/>
    </source>
</evidence>
<comment type="caution">
    <text evidence="5">The sequence shown here is derived from an EMBL/GenBank/DDBJ whole genome shotgun (WGS) entry which is preliminary data.</text>
</comment>
<keyword evidence="3" id="KW-0456">Lyase</keyword>
<dbReference type="SUPFAM" id="SSF51569">
    <property type="entry name" value="Aldolase"/>
    <property type="match status" value="1"/>
</dbReference>
<dbReference type="Gene3D" id="3.20.20.70">
    <property type="entry name" value="Aldolase class I"/>
    <property type="match status" value="1"/>
</dbReference>
<dbReference type="Proteomes" id="UP001589692">
    <property type="component" value="Unassembled WGS sequence"/>
</dbReference>
<feature type="domain" description="Pyruvate carboxyltransferase" evidence="4">
    <location>
        <begin position="8"/>
        <end position="296"/>
    </location>
</feature>
<dbReference type="InterPro" id="IPR013785">
    <property type="entry name" value="Aldolase_TIM"/>
</dbReference>
<accession>A0ABV6AIR1</accession>
<dbReference type="PANTHER" id="PTHR42738:SF7">
    <property type="entry name" value="HYDROXYMETHYLGLUTARYL-COA LYASE"/>
    <property type="match status" value="1"/>
</dbReference>
<comment type="similarity">
    <text evidence="1">Belongs to the HMG-CoA lyase family.</text>
</comment>
<evidence type="ECO:0000256" key="2">
    <source>
        <dbReference type="ARBA" id="ARBA00022723"/>
    </source>
</evidence>
<evidence type="ECO:0000313" key="5">
    <source>
        <dbReference type="EMBL" id="MFB9950507.1"/>
    </source>
</evidence>
<evidence type="ECO:0000256" key="1">
    <source>
        <dbReference type="ARBA" id="ARBA00009405"/>
    </source>
</evidence>
<dbReference type="Pfam" id="PF00682">
    <property type="entry name" value="HMGL-like"/>
    <property type="match status" value="1"/>
</dbReference>
<dbReference type="EMBL" id="JBHMAA010000018">
    <property type="protein sequence ID" value="MFB9950507.1"/>
    <property type="molecule type" value="Genomic_DNA"/>
</dbReference>
<gene>
    <name evidence="5" type="ORF">ACFFP0_16755</name>
</gene>
<sequence>MSSRYPTVHIREELLRDGLQIEDESISVEARVKLLDLLSRSGLKQIVIGSFVSPKYTPQMAKTDEVAARFTPREGVTYTALIPNEKGRERAAPFTNKIQMERHSLALTGLHMCDVFPRRNWNRSQQDEIDKWPAIIERAVKTGFKDASISAHACWGSNFTGPVALEDLMKMLQRQHDLWTAAGLTVTGCRLGDPMSWVMPHLVEETILAIRERWPQIRDWSLHLHNGRGMALTSLYAGLRVLNGDDILRVETTLGGIGGCPYCGNGQAAGMAPTEDFVNMLEEMGIDTGIDLDILIEAAWLLEEFLGRQVISQVPKSGPRPRGGRLYPANIPFVQTFEEARHFRLGPSAYKDCPSPWTKPIESPQLEALGPRNK</sequence>
<protein>
    <recommendedName>
        <fullName evidence="4">Pyruvate carboxyltransferase domain-containing protein</fullName>
    </recommendedName>
</protein>
<evidence type="ECO:0000259" key="4">
    <source>
        <dbReference type="PROSITE" id="PS50991"/>
    </source>
</evidence>
<evidence type="ECO:0000313" key="6">
    <source>
        <dbReference type="Proteomes" id="UP001589692"/>
    </source>
</evidence>
<reference evidence="5 6" key="1">
    <citation type="submission" date="2024-09" db="EMBL/GenBank/DDBJ databases">
        <authorList>
            <person name="Sun Q."/>
            <person name="Mori K."/>
        </authorList>
    </citation>
    <scope>NUCLEOTIDE SEQUENCE [LARGE SCALE GENOMIC DNA]</scope>
    <source>
        <strain evidence="5 6">TBRC 4938</strain>
    </source>
</reference>
<organism evidence="5 6">
    <name type="scientific">Rhizobium puerariae</name>
    <dbReference type="NCBI Taxonomy" id="1585791"/>
    <lineage>
        <taxon>Bacteria</taxon>
        <taxon>Pseudomonadati</taxon>
        <taxon>Pseudomonadota</taxon>
        <taxon>Alphaproteobacteria</taxon>
        <taxon>Hyphomicrobiales</taxon>
        <taxon>Rhizobiaceae</taxon>
        <taxon>Rhizobium/Agrobacterium group</taxon>
        <taxon>Rhizobium</taxon>
    </lineage>
</organism>
<dbReference type="PROSITE" id="PS50991">
    <property type="entry name" value="PYR_CT"/>
    <property type="match status" value="1"/>
</dbReference>
<name>A0ABV6AIR1_9HYPH</name>
<keyword evidence="2" id="KW-0479">Metal-binding</keyword>
<dbReference type="RefSeq" id="WP_377263005.1">
    <property type="nucleotide sequence ID" value="NZ_JBHMAA010000018.1"/>
</dbReference>